<dbReference type="Proteomes" id="UP000614350">
    <property type="component" value="Unassembled WGS sequence"/>
</dbReference>
<evidence type="ECO:0000313" key="2">
    <source>
        <dbReference type="Proteomes" id="UP000614350"/>
    </source>
</evidence>
<keyword evidence="2" id="KW-1185">Reference proteome</keyword>
<dbReference type="PANTHER" id="PTHR28592:SF1">
    <property type="entry name" value="ARMADILLO REPEAT-CONTAINING PROTEIN 1"/>
    <property type="match status" value="1"/>
</dbReference>
<sequence>METEEYDNPKEIRATLETYKKLADDFSNHDTILKDKTVLSYIAYILEVPYLDIINLSLDILELFIKNADNYLHITSTFGIREALDAVVNRFILSEPEISKRAQHLKDNIERMKPPIYNLRSRCRIIERKKLKTHVIVLHVQGLLPETRSELESTLIKIEGLISLVIDVEHQRVTMRTLNNVTAKLIAEAIQENLDNMEAWLVTKNKFNQEFLVRLTHKEDTDDIENMPEYLPEEEEQEDGKEGVVSLFSGLRQSASSLYKSTAEFLHNSFYW</sequence>
<accession>A0A834JC06</accession>
<reference evidence="1" key="1">
    <citation type="journal article" date="2020" name="G3 (Bethesda)">
        <title>High-Quality Assemblies for Three Invasive Social Wasps from the &lt;i&gt;Vespula&lt;/i&gt; Genus.</title>
        <authorList>
            <person name="Harrop T.W.R."/>
            <person name="Guhlin J."/>
            <person name="McLaughlin G.M."/>
            <person name="Permina E."/>
            <person name="Stockwell P."/>
            <person name="Gilligan J."/>
            <person name="Le Lec M.F."/>
            <person name="Gruber M.A.M."/>
            <person name="Quinn O."/>
            <person name="Lovegrove M."/>
            <person name="Duncan E.J."/>
            <person name="Remnant E.J."/>
            <person name="Van Eeckhoven J."/>
            <person name="Graham B."/>
            <person name="Knapp R.A."/>
            <person name="Langford K.W."/>
            <person name="Kronenberg Z."/>
            <person name="Press M.O."/>
            <person name="Eacker S.M."/>
            <person name="Wilson-Rankin E.E."/>
            <person name="Purcell J."/>
            <person name="Lester P.J."/>
            <person name="Dearden P.K."/>
        </authorList>
    </citation>
    <scope>NUCLEOTIDE SEQUENCE</scope>
    <source>
        <strain evidence="1">Marl-1</strain>
    </source>
</reference>
<gene>
    <name evidence="1" type="ORF">HZH66_011922</name>
</gene>
<organism evidence="1 2">
    <name type="scientific">Vespula vulgaris</name>
    <name type="common">Yellow jacket</name>
    <name type="synonym">Wasp</name>
    <dbReference type="NCBI Taxonomy" id="7454"/>
    <lineage>
        <taxon>Eukaryota</taxon>
        <taxon>Metazoa</taxon>
        <taxon>Ecdysozoa</taxon>
        <taxon>Arthropoda</taxon>
        <taxon>Hexapoda</taxon>
        <taxon>Insecta</taxon>
        <taxon>Pterygota</taxon>
        <taxon>Neoptera</taxon>
        <taxon>Endopterygota</taxon>
        <taxon>Hymenoptera</taxon>
        <taxon>Apocrita</taxon>
        <taxon>Aculeata</taxon>
        <taxon>Vespoidea</taxon>
        <taxon>Vespidae</taxon>
        <taxon>Vespinae</taxon>
        <taxon>Vespula</taxon>
    </lineage>
</organism>
<evidence type="ECO:0000313" key="1">
    <source>
        <dbReference type="EMBL" id="KAF7384836.1"/>
    </source>
</evidence>
<dbReference type="EMBL" id="JACSEA010000015">
    <property type="protein sequence ID" value="KAF7384836.1"/>
    <property type="molecule type" value="Genomic_DNA"/>
</dbReference>
<dbReference type="PANTHER" id="PTHR28592">
    <property type="entry name" value="ARMADILLO REPEAT-CONTAINING PROTEIN 1"/>
    <property type="match status" value="1"/>
</dbReference>
<protein>
    <submittedName>
        <fullName evidence="1">Uncharacterized protein</fullName>
    </submittedName>
</protein>
<comment type="caution">
    <text evidence="1">The sequence shown here is derived from an EMBL/GenBank/DDBJ whole genome shotgun (WGS) entry which is preliminary data.</text>
</comment>
<name>A0A834JC06_VESVU</name>
<dbReference type="AlphaFoldDB" id="A0A834JC06"/>
<proteinExistence type="predicted"/>